<name>A0A9C7USC6_9RHOD</name>
<dbReference type="PANTHER" id="PTHR45758">
    <property type="entry name" value="MITOFERRIN-1-RELATED"/>
    <property type="match status" value="1"/>
</dbReference>
<evidence type="ECO:0000313" key="12">
    <source>
        <dbReference type="Proteomes" id="UP001061958"/>
    </source>
</evidence>
<evidence type="ECO:0000256" key="2">
    <source>
        <dbReference type="ARBA" id="ARBA00006375"/>
    </source>
</evidence>
<dbReference type="OrthoDB" id="276989at2759"/>
<evidence type="ECO:0000256" key="1">
    <source>
        <dbReference type="ARBA" id="ARBA00004225"/>
    </source>
</evidence>
<dbReference type="GO" id="GO:0031966">
    <property type="term" value="C:mitochondrial membrane"/>
    <property type="evidence" value="ECO:0007669"/>
    <property type="project" value="UniProtKB-SubCell"/>
</dbReference>
<keyword evidence="7" id="KW-0496">Mitochondrion</keyword>
<dbReference type="PROSITE" id="PS50920">
    <property type="entry name" value="SOLCAR"/>
    <property type="match status" value="3"/>
</dbReference>
<dbReference type="PRINTS" id="PR00926">
    <property type="entry name" value="MITOCARRIER"/>
</dbReference>
<evidence type="ECO:0000256" key="10">
    <source>
        <dbReference type="RuleBase" id="RU000488"/>
    </source>
</evidence>
<evidence type="ECO:0000256" key="6">
    <source>
        <dbReference type="ARBA" id="ARBA00022989"/>
    </source>
</evidence>
<dbReference type="InterPro" id="IPR002067">
    <property type="entry name" value="MCP"/>
</dbReference>
<dbReference type="AlphaFoldDB" id="A0A9C7USC6"/>
<keyword evidence="12" id="KW-1185">Reference proteome</keyword>
<evidence type="ECO:0000256" key="9">
    <source>
        <dbReference type="PROSITE-ProRule" id="PRU00282"/>
    </source>
</evidence>
<dbReference type="InterPro" id="IPR023395">
    <property type="entry name" value="MCP_dom_sf"/>
</dbReference>
<dbReference type="GO" id="GO:0015093">
    <property type="term" value="F:ferrous iron transmembrane transporter activity"/>
    <property type="evidence" value="ECO:0007669"/>
    <property type="project" value="TreeGrafter"/>
</dbReference>
<feature type="repeat" description="Solcar" evidence="9">
    <location>
        <begin position="216"/>
        <end position="304"/>
    </location>
</feature>
<dbReference type="InterPro" id="IPR018108">
    <property type="entry name" value="MCP_transmembrane"/>
</dbReference>
<reference evidence="11" key="2">
    <citation type="submission" date="2022-01" db="EMBL/GenBank/DDBJ databases">
        <authorList>
            <person name="Hirooka S."/>
            <person name="Miyagishima S.Y."/>
        </authorList>
    </citation>
    <scope>NUCLEOTIDE SEQUENCE</scope>
    <source>
        <strain evidence="11">NBRC 102759</strain>
    </source>
</reference>
<feature type="repeat" description="Solcar" evidence="9">
    <location>
        <begin position="121"/>
        <end position="204"/>
    </location>
</feature>
<dbReference type="PANTHER" id="PTHR45758:SF4">
    <property type="entry name" value="MITOFERRIN-1"/>
    <property type="match status" value="1"/>
</dbReference>
<dbReference type="Pfam" id="PF00153">
    <property type="entry name" value="Mito_carr"/>
    <property type="match status" value="3"/>
</dbReference>
<comment type="caution">
    <text evidence="11">The sequence shown here is derived from an EMBL/GenBank/DDBJ whole genome shotgun (WGS) entry which is preliminary data.</text>
</comment>
<dbReference type="Gene3D" id="1.50.40.10">
    <property type="entry name" value="Mitochondrial carrier domain"/>
    <property type="match status" value="1"/>
</dbReference>
<keyword evidence="4 9" id="KW-0812">Transmembrane</keyword>
<evidence type="ECO:0000256" key="5">
    <source>
        <dbReference type="ARBA" id="ARBA00022737"/>
    </source>
</evidence>
<sequence length="333" mass="36099">MAASDVKGSNVPLSFIPHIEEVNNTELSHWQHMVAGAVAGLTETTLMFPLDTVKTRLQSITVNAPSQGLFSCVAEILRKEGFLKLWRGIGAASMTAGPGHAVYFATYEIGKQLFSNNVDEYKPLATAGAGALAALVSDGVFIPFDVVKQRMQLQKTSTSFFSIVSRVYMERGVGAFFAGYTTTLVMEVPYTAVHFATYEGVKHFLLKYREIPDHQFSVSSHLIAGAMAGTVASGLTNPLDVVKTRLQTQGEVTSSSYRNMLHAMTVIFKQEGLKGFLRGVVARMLFHAPSASICFTAYSGCKFLFSRFSSSSARSVHESTVPTVSSPHERASG</sequence>
<evidence type="ECO:0000256" key="7">
    <source>
        <dbReference type="ARBA" id="ARBA00023128"/>
    </source>
</evidence>
<protein>
    <recommendedName>
        <fullName evidence="13">Mitochondrial carrier protein</fullName>
    </recommendedName>
</protein>
<dbReference type="EMBL" id="BQMJ01000048">
    <property type="protein sequence ID" value="GJQ13886.1"/>
    <property type="molecule type" value="Genomic_DNA"/>
</dbReference>
<dbReference type="SUPFAM" id="SSF103506">
    <property type="entry name" value="Mitochondrial carrier"/>
    <property type="match status" value="1"/>
</dbReference>
<keyword evidence="5" id="KW-0677">Repeat</keyword>
<gene>
    <name evidence="11" type="ORF">GpartN1_g5677.t1</name>
</gene>
<keyword evidence="3 10" id="KW-0813">Transport</keyword>
<dbReference type="Proteomes" id="UP001061958">
    <property type="component" value="Unassembled WGS sequence"/>
</dbReference>
<accession>A0A9C7USC6</accession>
<keyword evidence="6" id="KW-1133">Transmembrane helix</keyword>
<comment type="subcellular location">
    <subcellularLocation>
        <location evidence="1">Mitochondrion membrane</location>
        <topology evidence="1">Multi-pass membrane protein</topology>
    </subcellularLocation>
</comment>
<organism evidence="11 12">
    <name type="scientific">Galdieria partita</name>
    <dbReference type="NCBI Taxonomy" id="83374"/>
    <lineage>
        <taxon>Eukaryota</taxon>
        <taxon>Rhodophyta</taxon>
        <taxon>Bangiophyceae</taxon>
        <taxon>Galdieriales</taxon>
        <taxon>Galdieriaceae</taxon>
        <taxon>Galdieria</taxon>
    </lineage>
</organism>
<reference evidence="11" key="1">
    <citation type="journal article" date="2022" name="Proc. Natl. Acad. Sci. U.S.A.">
        <title>Life cycle and functional genomics of the unicellular red alga Galdieria for elucidating algal and plant evolution and industrial use.</title>
        <authorList>
            <person name="Hirooka S."/>
            <person name="Itabashi T."/>
            <person name="Ichinose T.M."/>
            <person name="Onuma R."/>
            <person name="Fujiwara T."/>
            <person name="Yamashita S."/>
            <person name="Jong L.W."/>
            <person name="Tomita R."/>
            <person name="Iwane A.H."/>
            <person name="Miyagishima S.Y."/>
        </authorList>
    </citation>
    <scope>NUCLEOTIDE SEQUENCE</scope>
    <source>
        <strain evidence="11">NBRC 102759</strain>
    </source>
</reference>
<feature type="repeat" description="Solcar" evidence="9">
    <location>
        <begin position="27"/>
        <end position="113"/>
    </location>
</feature>
<evidence type="ECO:0000256" key="3">
    <source>
        <dbReference type="ARBA" id="ARBA00022448"/>
    </source>
</evidence>
<evidence type="ECO:0000256" key="4">
    <source>
        <dbReference type="ARBA" id="ARBA00022692"/>
    </source>
</evidence>
<keyword evidence="8 9" id="KW-0472">Membrane</keyword>
<dbReference type="GO" id="GO:0048250">
    <property type="term" value="P:iron import into the mitochondrion"/>
    <property type="evidence" value="ECO:0007669"/>
    <property type="project" value="TreeGrafter"/>
</dbReference>
<comment type="similarity">
    <text evidence="2 10">Belongs to the mitochondrial carrier (TC 2.A.29) family.</text>
</comment>
<evidence type="ECO:0000256" key="8">
    <source>
        <dbReference type="ARBA" id="ARBA00023136"/>
    </source>
</evidence>
<proteinExistence type="inferred from homology"/>
<evidence type="ECO:0000313" key="11">
    <source>
        <dbReference type="EMBL" id="GJQ13886.1"/>
    </source>
</evidence>
<evidence type="ECO:0008006" key="13">
    <source>
        <dbReference type="Google" id="ProtNLM"/>
    </source>
</evidence>